<dbReference type="InterPro" id="IPR036691">
    <property type="entry name" value="Endo/exonu/phosph_ase_sf"/>
</dbReference>
<gene>
    <name evidence="2" type="ORF">Cni_G22683</name>
</gene>
<dbReference type="EMBL" id="CP136896">
    <property type="protein sequence ID" value="WOL13903.1"/>
    <property type="molecule type" value="Genomic_DNA"/>
</dbReference>
<protein>
    <recommendedName>
        <fullName evidence="1">Endonuclease/exonuclease/phosphatase domain-containing protein</fullName>
    </recommendedName>
</protein>
<keyword evidence="3" id="KW-1185">Reference proteome</keyword>
<sequence length="440" mass="50524">MDISIIMHEDFFINFHLKDHVHQVHWNVLAIHFHSDERIKHSQYDRTLALLNGSGPYQMVIGDFNAITSQDEKEGGRLKPASSIDGFNEFINKACLVDLGFTDSKFTWTNRSFELNLIRERLDRSLVSGQWRHLYPQVVVHHLDDNGSDHCPILVISNPILSDGQPFGYFRPTRGLRLGDPLSPYLFFVLCGRPHSLYNEEQSNKVCGVKISSACPFVSHLLFALDSILFCKANESHCRNLIDILQAYGNFSDQSINLNKSSIFFSHNTPQSIREHLAALLQVPNMGVQDKYLGLTSVVGRSERAAFNYVKENVTKKLHHWKRSLLSASEKAVLIKAVGSAILLYYLSCFRLLETLLEEIQNTMVSFWWGQKGTERKMHWIMWDTLCRLLNRDRTWKEDLIRRSFSQSVAKCILQIVPTEHEDRLIWAVEKNGVYTVASG</sequence>
<name>A0AAQ3QLE4_9LILI</name>
<feature type="domain" description="Endonuclease/exonuclease/phosphatase" evidence="1">
    <location>
        <begin position="26"/>
        <end position="150"/>
    </location>
</feature>
<dbReference type="PANTHER" id="PTHR33116:SF86">
    <property type="entry name" value="REVERSE TRANSCRIPTASE DOMAIN-CONTAINING PROTEIN"/>
    <property type="match status" value="1"/>
</dbReference>
<dbReference type="Proteomes" id="UP001327560">
    <property type="component" value="Chromosome 7"/>
</dbReference>
<evidence type="ECO:0000259" key="1">
    <source>
        <dbReference type="Pfam" id="PF03372"/>
    </source>
</evidence>
<accession>A0AAQ3QLE4</accession>
<dbReference type="AlphaFoldDB" id="A0AAQ3QLE4"/>
<proteinExistence type="predicted"/>
<dbReference type="InterPro" id="IPR005135">
    <property type="entry name" value="Endo/exonuclease/phosphatase"/>
</dbReference>
<dbReference type="PANTHER" id="PTHR33116">
    <property type="entry name" value="REVERSE TRANSCRIPTASE ZINC-BINDING DOMAIN-CONTAINING PROTEIN-RELATED-RELATED"/>
    <property type="match status" value="1"/>
</dbReference>
<evidence type="ECO:0000313" key="3">
    <source>
        <dbReference type="Proteomes" id="UP001327560"/>
    </source>
</evidence>
<evidence type="ECO:0000313" key="2">
    <source>
        <dbReference type="EMBL" id="WOL13903.1"/>
    </source>
</evidence>
<dbReference type="Gene3D" id="3.60.10.10">
    <property type="entry name" value="Endonuclease/exonuclease/phosphatase"/>
    <property type="match status" value="1"/>
</dbReference>
<organism evidence="2 3">
    <name type="scientific">Canna indica</name>
    <name type="common">Indian-shot</name>
    <dbReference type="NCBI Taxonomy" id="4628"/>
    <lineage>
        <taxon>Eukaryota</taxon>
        <taxon>Viridiplantae</taxon>
        <taxon>Streptophyta</taxon>
        <taxon>Embryophyta</taxon>
        <taxon>Tracheophyta</taxon>
        <taxon>Spermatophyta</taxon>
        <taxon>Magnoliopsida</taxon>
        <taxon>Liliopsida</taxon>
        <taxon>Zingiberales</taxon>
        <taxon>Cannaceae</taxon>
        <taxon>Canna</taxon>
    </lineage>
</organism>
<dbReference type="SUPFAM" id="SSF56219">
    <property type="entry name" value="DNase I-like"/>
    <property type="match status" value="1"/>
</dbReference>
<dbReference type="GO" id="GO:0003824">
    <property type="term" value="F:catalytic activity"/>
    <property type="evidence" value="ECO:0007669"/>
    <property type="project" value="InterPro"/>
</dbReference>
<reference evidence="2 3" key="1">
    <citation type="submission" date="2023-10" db="EMBL/GenBank/DDBJ databases">
        <title>Chromosome-scale genome assembly provides insights into flower coloration mechanisms of Canna indica.</title>
        <authorList>
            <person name="Li C."/>
        </authorList>
    </citation>
    <scope>NUCLEOTIDE SEQUENCE [LARGE SCALE GENOMIC DNA]</scope>
    <source>
        <tissue evidence="2">Flower</tissue>
    </source>
</reference>
<dbReference type="Pfam" id="PF03372">
    <property type="entry name" value="Exo_endo_phos"/>
    <property type="match status" value="1"/>
</dbReference>